<protein>
    <submittedName>
        <fullName evidence="9">Sulfoglucosamine sulfamidase</fullName>
    </submittedName>
</protein>
<evidence type="ECO:0000259" key="8">
    <source>
        <dbReference type="Pfam" id="PF16347"/>
    </source>
</evidence>
<dbReference type="PANTHER" id="PTHR43108">
    <property type="entry name" value="N-ACETYLGLUCOSAMINE-6-SULFATASE FAMILY MEMBER"/>
    <property type="match status" value="1"/>
</dbReference>
<dbReference type="Gene3D" id="3.40.720.10">
    <property type="entry name" value="Alkaline Phosphatase, subunit A"/>
    <property type="match status" value="1"/>
</dbReference>
<feature type="domain" description="N-sulphoglucosamine sulphohydrolase C-terminal" evidence="8">
    <location>
        <begin position="445"/>
        <end position="491"/>
    </location>
</feature>
<dbReference type="AlphaFoldDB" id="A0A9Q0MUZ5"/>
<dbReference type="GO" id="GO:0030200">
    <property type="term" value="P:heparan sulfate proteoglycan catabolic process"/>
    <property type="evidence" value="ECO:0007669"/>
    <property type="project" value="TreeGrafter"/>
</dbReference>
<dbReference type="PROSITE" id="PS00523">
    <property type="entry name" value="SULFATASE_1"/>
    <property type="match status" value="1"/>
</dbReference>
<dbReference type="PANTHER" id="PTHR43108:SF6">
    <property type="entry name" value="N-SULPHOGLUCOSAMINE SULPHOHYDROLASE"/>
    <property type="match status" value="1"/>
</dbReference>
<feature type="signal peptide" evidence="6">
    <location>
        <begin position="1"/>
        <end position="20"/>
    </location>
</feature>
<dbReference type="InterPro" id="IPR017850">
    <property type="entry name" value="Alkaline_phosphatase_core_sf"/>
</dbReference>
<evidence type="ECO:0000256" key="5">
    <source>
        <dbReference type="ARBA" id="ARBA00023180"/>
    </source>
</evidence>
<dbReference type="GO" id="GO:0006027">
    <property type="term" value="P:glycosaminoglycan catabolic process"/>
    <property type="evidence" value="ECO:0007669"/>
    <property type="project" value="TreeGrafter"/>
</dbReference>
<gene>
    <name evidence="9" type="primary">SGSH</name>
    <name evidence="9" type="ORF">Bhyg_11130</name>
</gene>
<evidence type="ECO:0000256" key="2">
    <source>
        <dbReference type="ARBA" id="ARBA00008779"/>
    </source>
</evidence>
<name>A0A9Q0MUZ5_9DIPT</name>
<evidence type="ECO:0000256" key="3">
    <source>
        <dbReference type="ARBA" id="ARBA00022729"/>
    </source>
</evidence>
<feature type="domain" description="Sulfatase N-terminal" evidence="7">
    <location>
        <begin position="37"/>
        <end position="342"/>
    </location>
</feature>
<comment type="similarity">
    <text evidence="2">Belongs to the sulfatase family.</text>
</comment>
<dbReference type="EMBL" id="WJQU01000003">
    <property type="protein sequence ID" value="KAJ6638395.1"/>
    <property type="molecule type" value="Genomic_DNA"/>
</dbReference>
<feature type="chain" id="PRO_5040409525" evidence="6">
    <location>
        <begin position="21"/>
        <end position="525"/>
    </location>
</feature>
<keyword evidence="5" id="KW-0325">Glycoprotein</keyword>
<dbReference type="InterPro" id="IPR000917">
    <property type="entry name" value="Sulfatase_N"/>
</dbReference>
<dbReference type="InterPro" id="IPR032506">
    <property type="entry name" value="SGSH_C"/>
</dbReference>
<accession>A0A9Q0MUZ5</accession>
<dbReference type="FunFam" id="3.40.720.10:FF:000026">
    <property type="entry name" value="N-sulphoglucosamine sulphohydrolase"/>
    <property type="match status" value="1"/>
</dbReference>
<organism evidence="9 10">
    <name type="scientific">Pseudolycoriella hygida</name>
    <dbReference type="NCBI Taxonomy" id="35572"/>
    <lineage>
        <taxon>Eukaryota</taxon>
        <taxon>Metazoa</taxon>
        <taxon>Ecdysozoa</taxon>
        <taxon>Arthropoda</taxon>
        <taxon>Hexapoda</taxon>
        <taxon>Insecta</taxon>
        <taxon>Pterygota</taxon>
        <taxon>Neoptera</taxon>
        <taxon>Endopterygota</taxon>
        <taxon>Diptera</taxon>
        <taxon>Nematocera</taxon>
        <taxon>Sciaroidea</taxon>
        <taxon>Sciaridae</taxon>
        <taxon>Pseudolycoriella</taxon>
    </lineage>
</organism>
<keyword evidence="10" id="KW-1185">Reference proteome</keyword>
<comment type="cofactor">
    <cofactor evidence="1">
        <name>Ca(2+)</name>
        <dbReference type="ChEBI" id="CHEBI:29108"/>
    </cofactor>
</comment>
<dbReference type="Proteomes" id="UP001151699">
    <property type="component" value="Chromosome X"/>
</dbReference>
<dbReference type="CDD" id="cd16027">
    <property type="entry name" value="SGSH"/>
    <property type="match status" value="1"/>
</dbReference>
<keyword evidence="3 6" id="KW-0732">Signal</keyword>
<evidence type="ECO:0000256" key="1">
    <source>
        <dbReference type="ARBA" id="ARBA00001913"/>
    </source>
</evidence>
<dbReference type="InterPro" id="IPR024607">
    <property type="entry name" value="Sulfatase_CS"/>
</dbReference>
<evidence type="ECO:0000259" key="7">
    <source>
        <dbReference type="Pfam" id="PF00884"/>
    </source>
</evidence>
<evidence type="ECO:0000313" key="10">
    <source>
        <dbReference type="Proteomes" id="UP001151699"/>
    </source>
</evidence>
<evidence type="ECO:0000256" key="6">
    <source>
        <dbReference type="SAM" id="SignalP"/>
    </source>
</evidence>
<dbReference type="GO" id="GO:0016250">
    <property type="term" value="F:N-sulfoglucosamine sulfohydrolase activity"/>
    <property type="evidence" value="ECO:0007669"/>
    <property type="project" value="TreeGrafter"/>
</dbReference>
<evidence type="ECO:0000256" key="4">
    <source>
        <dbReference type="ARBA" id="ARBA00022801"/>
    </source>
</evidence>
<keyword evidence="4" id="KW-0378">Hydrolase</keyword>
<dbReference type="SUPFAM" id="SSF53649">
    <property type="entry name" value="Alkaline phosphatase-like"/>
    <property type="match status" value="1"/>
</dbReference>
<feature type="non-terminal residue" evidence="9">
    <location>
        <position position="525"/>
    </location>
</feature>
<dbReference type="OrthoDB" id="10012954at2759"/>
<evidence type="ECO:0000313" key="9">
    <source>
        <dbReference type="EMBL" id="KAJ6638395.1"/>
    </source>
</evidence>
<proteinExistence type="inferred from homology"/>
<dbReference type="Pfam" id="PF16347">
    <property type="entry name" value="SGSH_C"/>
    <property type="match status" value="1"/>
</dbReference>
<sequence length="525" mass="59951">MLYHLVIIVGLTIHLRLVLSELPRHRSNSYTLKPAGNVLLLLADDGGFEMGAYRNRICQTPNLDALAKKSLIFNNAFTSVSSCSPSRASLLTGQPSHQNGMYGLHNGEHHFNAFDKVKSIPKILRKQNVRTGIIGKKHVGPSDVFKFDFERTEEQYPINQVGRNITNIKLLVQEFFRTQNSSQPFFLMVSFHDPHRCGHVTPQYGSFCERWGSGEENMGLIPDWHPIYYQWDEIDLPYYVPDTEPARRDIAAQYTTISRLDQGVGLVLKELAAAGHQDDTLVIYTSDNGPSLPSGRTNFYDPGIREPMFISSPIHMKRRNQVTYAMTSLLDIVPTMKDWFGISNENVNDVDTNSVGLQPVLTGKSLLPLLVSEPPDDPDAAIYASQSYHEITMNYPMRAIRTRRYKLIHNLNYRAPFPIDQDFYVSPTFQDILNRSISKEPLPWYKTLKSYYNRDEWELYDLKMDVGELTNLAKKQSMQQVRAGLEERLRKWLVLTDDPFRCAPHAVLQDKGSFLDDPKCMTLGV</sequence>
<comment type="caution">
    <text evidence="9">The sequence shown here is derived from an EMBL/GenBank/DDBJ whole genome shotgun (WGS) entry which is preliminary data.</text>
</comment>
<reference evidence="9" key="1">
    <citation type="submission" date="2022-07" db="EMBL/GenBank/DDBJ databases">
        <authorList>
            <person name="Trinca V."/>
            <person name="Uliana J.V.C."/>
            <person name="Torres T.T."/>
            <person name="Ward R.J."/>
            <person name="Monesi N."/>
        </authorList>
    </citation>
    <scope>NUCLEOTIDE SEQUENCE</scope>
    <source>
        <strain evidence="9">HSMRA1968</strain>
        <tissue evidence="9">Whole embryos</tissue>
    </source>
</reference>
<dbReference type="Pfam" id="PF00884">
    <property type="entry name" value="Sulfatase"/>
    <property type="match status" value="1"/>
</dbReference>